<dbReference type="GO" id="GO:0005975">
    <property type="term" value="P:carbohydrate metabolic process"/>
    <property type="evidence" value="ECO:0007669"/>
    <property type="project" value="InterPro"/>
</dbReference>
<dbReference type="InterPro" id="IPR002509">
    <property type="entry name" value="NODB_dom"/>
</dbReference>
<evidence type="ECO:0000313" key="4">
    <source>
        <dbReference type="WBParaSite" id="Pan_g10446.t1"/>
    </source>
</evidence>
<dbReference type="InterPro" id="IPR000742">
    <property type="entry name" value="EGF"/>
</dbReference>
<dbReference type="InterPro" id="IPR011330">
    <property type="entry name" value="Glyco_hydro/deAcase_b/a-brl"/>
</dbReference>
<sequence>MVKCLERTLGAICNALTDQCTQGSACLDGICKCLPGFALSNRNRCEPVSAPAPTVVMTFPTLMTTTAPARTTKSVKTLAPLDVRSSNIAGKMKKLGEKCSVGNDLCPQNAHCLMELCVCRPGMLLRDDQCFDGASPLPPPKPYQNPATPKTPTEPVPFPTPAVRLIVRHTLGQTCDDHEDCVNGAVCIDSQCACPASTIERDGRCLKSAFAAGTANPGESCEDGEVCTGGALCDSGMKKCICAAGHEATQGTCIRSGSYAALPGNRCYADQTECVGGSTCINGLCACDSLHHLIDGYCRPLTAPNANVEYLPATGLRFSSNPSPKQKAKRCDPVKCQLPTCFCSLDGRSIPGNLAPQDTPQFIVLSFDDAVNGKTAPDYKYLFEDSRWKNPNGCPIKGTFFVSHEWTNYDEVQWIFRNGHELASNSISHVNLGQASENTWLNEIDGQRRIMAKFGNAREEEIVGMRAPQLAAGGDNQFEMMSRAGFLYDNTISANPGQDFGPFWPQTLDYKLSWPCIDANCPKSAFPGIWEIPMNQYYGVYLNQIRSYKRATMLRAAVDLENTEDDLLDVLVSNFERGYKTNKAPFVLNLNADFLQLGGQNTGMHALERFLEQMSAKKDVYFITMKSLISWMQDPKPLSKIDQFPDLKCPRRMSSHAPTANNTCEKPNKCIFPTPTLSSMEHQFLTCNPCPTMFPWLDNPMGVLDF</sequence>
<dbReference type="InterPro" id="IPR052740">
    <property type="entry name" value="CE4"/>
</dbReference>
<dbReference type="Proteomes" id="UP000492821">
    <property type="component" value="Unassembled WGS sequence"/>
</dbReference>
<name>A0A7E4UM83_PANRE</name>
<reference evidence="3" key="1">
    <citation type="journal article" date="2013" name="Genetics">
        <title>The draft genome and transcriptome of Panagrellus redivivus are shaped by the harsh demands of a free-living lifestyle.</title>
        <authorList>
            <person name="Srinivasan J."/>
            <person name="Dillman A.R."/>
            <person name="Macchietto M.G."/>
            <person name="Heikkinen L."/>
            <person name="Lakso M."/>
            <person name="Fracchia K.M."/>
            <person name="Antoshechkin I."/>
            <person name="Mortazavi A."/>
            <person name="Wong G."/>
            <person name="Sternberg P.W."/>
        </authorList>
    </citation>
    <scope>NUCLEOTIDE SEQUENCE [LARGE SCALE GENOMIC DNA]</scope>
    <source>
        <strain evidence="3">MT8872</strain>
    </source>
</reference>
<reference evidence="4" key="2">
    <citation type="submission" date="2020-10" db="UniProtKB">
        <authorList>
            <consortium name="WormBaseParasite"/>
        </authorList>
    </citation>
    <scope>IDENTIFICATION</scope>
</reference>
<dbReference type="PANTHER" id="PTHR45985">
    <property type="match status" value="1"/>
</dbReference>
<dbReference type="PANTHER" id="PTHR45985:SF11">
    <property type="entry name" value="EGF-LIKE DOMAIN-CONTAINING PROTEIN"/>
    <property type="match status" value="1"/>
</dbReference>
<organism evidence="3 4">
    <name type="scientific">Panagrellus redivivus</name>
    <name type="common">Microworm</name>
    <dbReference type="NCBI Taxonomy" id="6233"/>
    <lineage>
        <taxon>Eukaryota</taxon>
        <taxon>Metazoa</taxon>
        <taxon>Ecdysozoa</taxon>
        <taxon>Nematoda</taxon>
        <taxon>Chromadorea</taxon>
        <taxon>Rhabditida</taxon>
        <taxon>Tylenchina</taxon>
        <taxon>Panagrolaimomorpha</taxon>
        <taxon>Panagrolaimoidea</taxon>
        <taxon>Panagrolaimidae</taxon>
        <taxon>Panagrellus</taxon>
    </lineage>
</organism>
<evidence type="ECO:0000259" key="2">
    <source>
        <dbReference type="SMART" id="SM00181"/>
    </source>
</evidence>
<dbReference type="Gene3D" id="3.20.20.370">
    <property type="entry name" value="Glycoside hydrolase/deacetylase"/>
    <property type="match status" value="1"/>
</dbReference>
<feature type="region of interest" description="Disordered" evidence="1">
    <location>
        <begin position="136"/>
        <end position="157"/>
    </location>
</feature>
<dbReference type="AlphaFoldDB" id="A0A7E4UM83"/>
<dbReference type="SUPFAM" id="SSF88713">
    <property type="entry name" value="Glycoside hydrolase/deacetylase"/>
    <property type="match status" value="1"/>
</dbReference>
<evidence type="ECO:0000256" key="1">
    <source>
        <dbReference type="SAM" id="MobiDB-lite"/>
    </source>
</evidence>
<feature type="domain" description="EGF-like" evidence="2">
    <location>
        <begin position="12"/>
        <end position="46"/>
    </location>
</feature>
<protein>
    <submittedName>
        <fullName evidence="4">NodB homology domain-containing protein</fullName>
    </submittedName>
</protein>
<dbReference type="WBParaSite" id="Pan_g10446.t1">
    <property type="protein sequence ID" value="Pan_g10446.t1"/>
    <property type="gene ID" value="Pan_g10446"/>
</dbReference>
<accession>A0A7E4UM83</accession>
<dbReference type="Pfam" id="PF01683">
    <property type="entry name" value="EB"/>
    <property type="match status" value="2"/>
</dbReference>
<dbReference type="Pfam" id="PF01522">
    <property type="entry name" value="Polysacc_deac_1"/>
    <property type="match status" value="1"/>
</dbReference>
<dbReference type="GO" id="GO:0016810">
    <property type="term" value="F:hydrolase activity, acting on carbon-nitrogen (but not peptide) bonds"/>
    <property type="evidence" value="ECO:0007669"/>
    <property type="project" value="InterPro"/>
</dbReference>
<proteinExistence type="predicted"/>
<feature type="domain" description="EGF-like" evidence="2">
    <location>
        <begin position="98"/>
        <end position="131"/>
    </location>
</feature>
<dbReference type="SMART" id="SM00181">
    <property type="entry name" value="EGF"/>
    <property type="match status" value="4"/>
</dbReference>
<keyword evidence="3" id="KW-1185">Reference proteome</keyword>
<dbReference type="InterPro" id="IPR006149">
    <property type="entry name" value="EB_dom"/>
</dbReference>
<feature type="domain" description="EGF-like" evidence="2">
    <location>
        <begin position="220"/>
        <end position="254"/>
    </location>
</feature>
<feature type="domain" description="EGF-like" evidence="2">
    <location>
        <begin position="174"/>
        <end position="206"/>
    </location>
</feature>
<evidence type="ECO:0000313" key="3">
    <source>
        <dbReference type="Proteomes" id="UP000492821"/>
    </source>
</evidence>